<feature type="region of interest" description="Disordered" evidence="8">
    <location>
        <begin position="831"/>
        <end position="915"/>
    </location>
</feature>
<keyword evidence="2" id="KW-0808">Transferase</keyword>
<keyword evidence="6" id="KW-0378">Hydrolase</keyword>
<keyword evidence="7" id="KW-0695">RNA-directed DNA polymerase</keyword>
<sequence>MKQMLLFIDQYSQDKIRERLLSEGAGLNLARAIATCRAAEATQAQLMIMSNQEHPKVHVKQEIDVVTRQGRKCYKCGGSFTPGHVCSPKDSGEGPKCYNCGGVFSKSHQCPAKGKSCIKCKKMNHFAKMCRSSQRNIHSIETEESSTDTSSQYFIESIQTKEEKNNEPVAKLYLTKEGINVEFKIDTGAEANVIPMKTLNKMHPQPKLRPTSDILTSYTGESLKVAGTCQLEVQYKNREPQTHKFYVVDTDKRPILSRQTIVSLNLIKFIYNIEQTPVTSTTDEILIEYKDVFEGIGKMPGKCKIHLKPGAIPSVQPPRKVPLAIQDKLKNELERLVSLGIIEKVTEPTEWVNSIVLVLKPNGNVRICLDPVELNKWIQRPHYPIPTFDDIANKCHGAQNLFKLDARNGYWSMVLDDASSDLTTFNTMFGRFKWRRYPFGIISAQGEYQRRMEEAFEGLGLGLIVDDIAGVGTSKEDHNMQLKAVLQRAREKGVKFNRDKCVFNATAIPYFGHLLTTEGVRPDPNKTKAIAEMPEPRNKEELQTLLGMFNYLSRYIPNLSSLNQPLRELGKAKDFVWTKKHSDTCLSIRNSLCEHLSYFNTHCQEVEVIVDASQHGLGAQLLVEDETVACGSRSLSDTEQRYSQIEKELLGIVFACKHFHQYIFGRKVSVITDHKPLENILRKPISKAPPRLQRMMLAIQPYDLRFTYRTGQEIPVADTLSRLHMENTDPEEDLQAELHVHNIMKHIPIKDQMVQSIADSQQVWLNKTGQANERWIKATVTGIYDESSNRSVTVKTEDGAVYRHNRKFIRARPTTNECTYLQNNVMPLTNMEVPMEPEPSCESPLITSPSSDISRRFSPPEESFQTPRANRQPNPKEPQSTPPGSKAAATAHPVQPNLKTTRSGRVIKEPARLNL</sequence>
<dbReference type="InterPro" id="IPR050951">
    <property type="entry name" value="Retrovirus_Pol_polyprotein"/>
</dbReference>
<evidence type="ECO:0000313" key="10">
    <source>
        <dbReference type="EMBL" id="KAK2704522.1"/>
    </source>
</evidence>
<evidence type="ECO:0000256" key="5">
    <source>
        <dbReference type="ARBA" id="ARBA00022759"/>
    </source>
</evidence>
<evidence type="ECO:0000256" key="7">
    <source>
        <dbReference type="ARBA" id="ARBA00022918"/>
    </source>
</evidence>
<dbReference type="InterPro" id="IPR001878">
    <property type="entry name" value="Znf_CCHC"/>
</dbReference>
<dbReference type="Gene3D" id="4.10.60.10">
    <property type="entry name" value="Zinc finger, CCHC-type"/>
    <property type="match status" value="1"/>
</dbReference>
<protein>
    <recommendedName>
        <fullName evidence="1">RNA-directed DNA polymerase</fullName>
        <ecNumber evidence="1">2.7.7.49</ecNumber>
    </recommendedName>
</protein>
<dbReference type="EMBL" id="JAVRJZ010000021">
    <property type="protein sequence ID" value="KAK2704522.1"/>
    <property type="molecule type" value="Genomic_DNA"/>
</dbReference>
<organism evidence="10 11">
    <name type="scientific">Artemia franciscana</name>
    <name type="common">Brine shrimp</name>
    <name type="synonym">Artemia sanfranciscana</name>
    <dbReference type="NCBI Taxonomy" id="6661"/>
    <lineage>
        <taxon>Eukaryota</taxon>
        <taxon>Metazoa</taxon>
        <taxon>Ecdysozoa</taxon>
        <taxon>Arthropoda</taxon>
        <taxon>Crustacea</taxon>
        <taxon>Branchiopoda</taxon>
        <taxon>Anostraca</taxon>
        <taxon>Artemiidae</taxon>
        <taxon>Artemia</taxon>
    </lineage>
</organism>
<dbReference type="CDD" id="cd09274">
    <property type="entry name" value="RNase_HI_RT_Ty3"/>
    <property type="match status" value="1"/>
</dbReference>
<dbReference type="PANTHER" id="PTHR37984:SF8">
    <property type="entry name" value="CCHC-TYPE DOMAIN-CONTAINING PROTEIN"/>
    <property type="match status" value="1"/>
</dbReference>
<proteinExistence type="predicted"/>
<dbReference type="InterPro" id="IPR043502">
    <property type="entry name" value="DNA/RNA_pol_sf"/>
</dbReference>
<dbReference type="GO" id="GO:0008270">
    <property type="term" value="F:zinc ion binding"/>
    <property type="evidence" value="ECO:0007669"/>
    <property type="project" value="InterPro"/>
</dbReference>
<keyword evidence="5" id="KW-0255">Endonuclease</keyword>
<dbReference type="GO" id="GO:0003964">
    <property type="term" value="F:RNA-directed DNA polymerase activity"/>
    <property type="evidence" value="ECO:0007669"/>
    <property type="project" value="UniProtKB-KW"/>
</dbReference>
<keyword evidence="4" id="KW-0540">Nuclease</keyword>
<dbReference type="CDD" id="cd01647">
    <property type="entry name" value="RT_LTR"/>
    <property type="match status" value="1"/>
</dbReference>
<dbReference type="GO" id="GO:0003676">
    <property type="term" value="F:nucleic acid binding"/>
    <property type="evidence" value="ECO:0007669"/>
    <property type="project" value="InterPro"/>
</dbReference>
<evidence type="ECO:0000256" key="4">
    <source>
        <dbReference type="ARBA" id="ARBA00022722"/>
    </source>
</evidence>
<dbReference type="Gene3D" id="2.40.70.10">
    <property type="entry name" value="Acid Proteases"/>
    <property type="match status" value="1"/>
</dbReference>
<evidence type="ECO:0000256" key="3">
    <source>
        <dbReference type="ARBA" id="ARBA00022695"/>
    </source>
</evidence>
<dbReference type="AlphaFoldDB" id="A0AA88HFK8"/>
<dbReference type="Pfam" id="PF00078">
    <property type="entry name" value="RVT_1"/>
    <property type="match status" value="1"/>
</dbReference>
<reference evidence="10" key="1">
    <citation type="submission" date="2023-07" db="EMBL/GenBank/DDBJ databases">
        <title>Chromosome-level genome assembly of Artemia franciscana.</title>
        <authorList>
            <person name="Jo E."/>
        </authorList>
    </citation>
    <scope>NUCLEOTIDE SEQUENCE</scope>
    <source>
        <tissue evidence="10">Whole body</tissue>
    </source>
</reference>
<evidence type="ECO:0000256" key="8">
    <source>
        <dbReference type="SAM" id="MobiDB-lite"/>
    </source>
</evidence>
<dbReference type="GO" id="GO:0016787">
    <property type="term" value="F:hydrolase activity"/>
    <property type="evidence" value="ECO:0007669"/>
    <property type="project" value="UniProtKB-KW"/>
</dbReference>
<comment type="caution">
    <text evidence="10">The sequence shown here is derived from an EMBL/GenBank/DDBJ whole genome shotgun (WGS) entry which is preliminary data.</text>
</comment>
<dbReference type="EC" id="2.7.7.49" evidence="1"/>
<evidence type="ECO:0000256" key="1">
    <source>
        <dbReference type="ARBA" id="ARBA00012493"/>
    </source>
</evidence>
<dbReference type="PANTHER" id="PTHR37984">
    <property type="entry name" value="PROTEIN CBG26694"/>
    <property type="match status" value="1"/>
</dbReference>
<dbReference type="SUPFAM" id="SSF56672">
    <property type="entry name" value="DNA/RNA polymerases"/>
    <property type="match status" value="1"/>
</dbReference>
<feature type="domain" description="CCHC-type" evidence="9">
    <location>
        <begin position="96"/>
        <end position="112"/>
    </location>
</feature>
<feature type="compositionally biased region" description="Basic and acidic residues" evidence="8">
    <location>
        <begin position="906"/>
        <end position="915"/>
    </location>
</feature>
<gene>
    <name evidence="10" type="ORF">QYM36_016799</name>
</gene>
<keyword evidence="11" id="KW-1185">Reference proteome</keyword>
<name>A0AA88HFK8_ARTSF</name>
<dbReference type="CDD" id="cd05481">
    <property type="entry name" value="retropepsin_like_LTR_1"/>
    <property type="match status" value="1"/>
</dbReference>
<keyword evidence="3" id="KW-0548">Nucleotidyltransferase</keyword>
<evidence type="ECO:0000313" key="11">
    <source>
        <dbReference type="Proteomes" id="UP001187531"/>
    </source>
</evidence>
<dbReference type="SMART" id="SM00343">
    <property type="entry name" value="ZnF_C2HC"/>
    <property type="match status" value="2"/>
</dbReference>
<evidence type="ECO:0000256" key="6">
    <source>
        <dbReference type="ARBA" id="ARBA00022801"/>
    </source>
</evidence>
<dbReference type="Proteomes" id="UP001187531">
    <property type="component" value="Unassembled WGS sequence"/>
</dbReference>
<dbReference type="GO" id="GO:0004519">
    <property type="term" value="F:endonuclease activity"/>
    <property type="evidence" value="ECO:0007669"/>
    <property type="project" value="UniProtKB-KW"/>
</dbReference>
<dbReference type="InterPro" id="IPR041373">
    <property type="entry name" value="RT_RNaseH"/>
</dbReference>
<dbReference type="InterPro" id="IPR021109">
    <property type="entry name" value="Peptidase_aspartic_dom_sf"/>
</dbReference>
<dbReference type="InterPro" id="IPR000477">
    <property type="entry name" value="RT_dom"/>
</dbReference>
<feature type="compositionally biased region" description="Polar residues" evidence="8">
    <location>
        <begin position="863"/>
        <end position="883"/>
    </location>
</feature>
<dbReference type="SUPFAM" id="SSF50630">
    <property type="entry name" value="Acid proteases"/>
    <property type="match status" value="1"/>
</dbReference>
<dbReference type="Pfam" id="PF17917">
    <property type="entry name" value="RT_RNaseH"/>
    <property type="match status" value="1"/>
</dbReference>
<dbReference type="Gene3D" id="3.30.70.270">
    <property type="match status" value="2"/>
</dbReference>
<feature type="domain" description="CCHC-type" evidence="9">
    <location>
        <begin position="116"/>
        <end position="132"/>
    </location>
</feature>
<dbReference type="InterPro" id="IPR043128">
    <property type="entry name" value="Rev_trsase/Diguanyl_cyclase"/>
</dbReference>
<accession>A0AA88HFK8</accession>
<dbReference type="Gene3D" id="3.10.10.10">
    <property type="entry name" value="HIV Type 1 Reverse Transcriptase, subunit A, domain 1"/>
    <property type="match status" value="1"/>
</dbReference>
<evidence type="ECO:0000259" key="9">
    <source>
        <dbReference type="SMART" id="SM00343"/>
    </source>
</evidence>
<evidence type="ECO:0000256" key="2">
    <source>
        <dbReference type="ARBA" id="ARBA00022679"/>
    </source>
</evidence>